<dbReference type="Proteomes" id="UP000823399">
    <property type="component" value="Unassembled WGS sequence"/>
</dbReference>
<dbReference type="EMBL" id="JABBWM010000083">
    <property type="protein sequence ID" value="KAG2093730.1"/>
    <property type="molecule type" value="Genomic_DNA"/>
</dbReference>
<evidence type="ECO:0000313" key="3">
    <source>
        <dbReference type="EMBL" id="KAG2093730.1"/>
    </source>
</evidence>
<evidence type="ECO:0000256" key="1">
    <source>
        <dbReference type="SAM" id="Phobius"/>
    </source>
</evidence>
<proteinExistence type="predicted"/>
<feature type="transmembrane region" description="Helical" evidence="1">
    <location>
        <begin position="51"/>
        <end position="70"/>
    </location>
</feature>
<protein>
    <recommendedName>
        <fullName evidence="2">SSD domain-containing protein</fullName>
    </recommendedName>
</protein>
<dbReference type="InterPro" id="IPR000731">
    <property type="entry name" value="SSD"/>
</dbReference>
<dbReference type="AlphaFoldDB" id="A0A9P7JNF0"/>
<dbReference type="RefSeq" id="XP_041287288.1">
    <property type="nucleotide sequence ID" value="XM_041442265.1"/>
</dbReference>
<evidence type="ECO:0000313" key="4">
    <source>
        <dbReference type="Proteomes" id="UP000823399"/>
    </source>
</evidence>
<dbReference type="PROSITE" id="PS50156">
    <property type="entry name" value="SSD"/>
    <property type="match status" value="1"/>
</dbReference>
<comment type="caution">
    <text evidence="3">The sequence shown here is derived from an EMBL/GenBank/DDBJ whole genome shotgun (WGS) entry which is preliminary data.</text>
</comment>
<keyword evidence="1" id="KW-0812">Transmembrane</keyword>
<dbReference type="OrthoDB" id="310654at2759"/>
<sequence length="127" mass="13943">MAHMPSGLGIAPSLVLSRGLLVCAASIRMAHTAQALIMRFWELTMKPDSLNILPIVIGYPLKYASFIHLFFSPRTLGSNSKLSIAILSSSILAFPLALPISHHLEIPLDPIGLTLALPFFVRKVWLR</sequence>
<keyword evidence="1" id="KW-1133">Transmembrane helix</keyword>
<name>A0A9P7JNF0_9AGAM</name>
<feature type="domain" description="SSD" evidence="2">
    <location>
        <begin position="51"/>
        <end position="127"/>
    </location>
</feature>
<keyword evidence="1" id="KW-0472">Membrane</keyword>
<evidence type="ECO:0000259" key="2">
    <source>
        <dbReference type="PROSITE" id="PS50156"/>
    </source>
</evidence>
<accession>A0A9P7JNF0</accession>
<keyword evidence="4" id="KW-1185">Reference proteome</keyword>
<reference evidence="3" key="1">
    <citation type="journal article" date="2020" name="New Phytol.">
        <title>Comparative genomics reveals dynamic genome evolution in host specialist ectomycorrhizal fungi.</title>
        <authorList>
            <person name="Lofgren L.A."/>
            <person name="Nguyen N.H."/>
            <person name="Vilgalys R."/>
            <person name="Ruytinx J."/>
            <person name="Liao H.L."/>
            <person name="Branco S."/>
            <person name="Kuo A."/>
            <person name="LaButti K."/>
            <person name="Lipzen A."/>
            <person name="Andreopoulos W."/>
            <person name="Pangilinan J."/>
            <person name="Riley R."/>
            <person name="Hundley H."/>
            <person name="Na H."/>
            <person name="Barry K."/>
            <person name="Grigoriev I.V."/>
            <person name="Stajich J.E."/>
            <person name="Kennedy P.G."/>
        </authorList>
    </citation>
    <scope>NUCLEOTIDE SEQUENCE</scope>
    <source>
        <strain evidence="3">FC423</strain>
    </source>
</reference>
<organism evidence="3 4">
    <name type="scientific">Suillus discolor</name>
    <dbReference type="NCBI Taxonomy" id="1912936"/>
    <lineage>
        <taxon>Eukaryota</taxon>
        <taxon>Fungi</taxon>
        <taxon>Dikarya</taxon>
        <taxon>Basidiomycota</taxon>
        <taxon>Agaricomycotina</taxon>
        <taxon>Agaricomycetes</taxon>
        <taxon>Agaricomycetidae</taxon>
        <taxon>Boletales</taxon>
        <taxon>Suillineae</taxon>
        <taxon>Suillaceae</taxon>
        <taxon>Suillus</taxon>
    </lineage>
</organism>
<dbReference type="GeneID" id="64704524"/>
<feature type="transmembrane region" description="Helical" evidence="1">
    <location>
        <begin position="82"/>
        <end position="100"/>
    </location>
</feature>
<gene>
    <name evidence="3" type="ORF">F5147DRAFT_779244</name>
</gene>